<dbReference type="EMBL" id="JAGTJQ010000008">
    <property type="protein sequence ID" value="KAH7026404.1"/>
    <property type="molecule type" value="Genomic_DNA"/>
</dbReference>
<dbReference type="GeneID" id="70178166"/>
<evidence type="ECO:0000313" key="2">
    <source>
        <dbReference type="EMBL" id="KAH7026404.1"/>
    </source>
</evidence>
<proteinExistence type="predicted"/>
<protein>
    <submittedName>
        <fullName evidence="2">Uncharacterized protein</fullName>
    </submittedName>
</protein>
<sequence>MRPCGETRANLSSRERAKETTTPPPPQEVAGPAFCLLSGGLLCPTKPSDIRRRCERRQICLQDNQGNSMVSVVLDSGQMASLGHAMQTLDVCSPCIRVFTREALRPTMTHENQGRPARVAPRPSSSQASLMHVCTSFHHHHHHLGRRTCAVPRKEIY</sequence>
<keyword evidence="3" id="KW-1185">Reference proteome</keyword>
<comment type="caution">
    <text evidence="2">The sequence shown here is derived from an EMBL/GenBank/DDBJ whole genome shotgun (WGS) entry which is preliminary data.</text>
</comment>
<evidence type="ECO:0000313" key="3">
    <source>
        <dbReference type="Proteomes" id="UP000756346"/>
    </source>
</evidence>
<dbReference type="Proteomes" id="UP000756346">
    <property type="component" value="Unassembled WGS sequence"/>
</dbReference>
<accession>A0A9P8Y082</accession>
<reference evidence="2" key="1">
    <citation type="journal article" date="2021" name="Nat. Commun.">
        <title>Genetic determinants of endophytism in the Arabidopsis root mycobiome.</title>
        <authorList>
            <person name="Mesny F."/>
            <person name="Miyauchi S."/>
            <person name="Thiergart T."/>
            <person name="Pickel B."/>
            <person name="Atanasova L."/>
            <person name="Karlsson M."/>
            <person name="Huettel B."/>
            <person name="Barry K.W."/>
            <person name="Haridas S."/>
            <person name="Chen C."/>
            <person name="Bauer D."/>
            <person name="Andreopoulos W."/>
            <person name="Pangilinan J."/>
            <person name="LaButti K."/>
            <person name="Riley R."/>
            <person name="Lipzen A."/>
            <person name="Clum A."/>
            <person name="Drula E."/>
            <person name="Henrissat B."/>
            <person name="Kohler A."/>
            <person name="Grigoriev I.V."/>
            <person name="Martin F.M."/>
            <person name="Hacquard S."/>
        </authorList>
    </citation>
    <scope>NUCLEOTIDE SEQUENCE</scope>
    <source>
        <strain evidence="2">MPI-CAGE-CH-0230</strain>
    </source>
</reference>
<evidence type="ECO:0000256" key="1">
    <source>
        <dbReference type="SAM" id="MobiDB-lite"/>
    </source>
</evidence>
<organism evidence="2 3">
    <name type="scientific">Microdochium trichocladiopsis</name>
    <dbReference type="NCBI Taxonomy" id="1682393"/>
    <lineage>
        <taxon>Eukaryota</taxon>
        <taxon>Fungi</taxon>
        <taxon>Dikarya</taxon>
        <taxon>Ascomycota</taxon>
        <taxon>Pezizomycotina</taxon>
        <taxon>Sordariomycetes</taxon>
        <taxon>Xylariomycetidae</taxon>
        <taxon>Xylariales</taxon>
        <taxon>Microdochiaceae</taxon>
        <taxon>Microdochium</taxon>
    </lineage>
</organism>
<dbReference type="RefSeq" id="XP_046009621.1">
    <property type="nucleotide sequence ID" value="XM_046148620.1"/>
</dbReference>
<feature type="region of interest" description="Disordered" evidence="1">
    <location>
        <begin position="1"/>
        <end position="30"/>
    </location>
</feature>
<dbReference type="AlphaFoldDB" id="A0A9P8Y082"/>
<gene>
    <name evidence="2" type="ORF">B0I36DRAFT_158109</name>
</gene>
<name>A0A9P8Y082_9PEZI</name>